<dbReference type="SUPFAM" id="SSF48295">
    <property type="entry name" value="TrpR-like"/>
    <property type="match status" value="1"/>
</dbReference>
<dbReference type="CDD" id="cd06571">
    <property type="entry name" value="Bac_DnaA_C"/>
    <property type="match status" value="1"/>
</dbReference>
<sequence>MEHIMNILIAKRSDVMRWRAPASLVEAAVCGAMGLPAGVLRTGRGQRRVAFARQLAMYLTHVGFGLTLTQVGACFERDRTTVRHACALVEDRRDQPAFDLAVSALETGLAHFAFGLQLSFASEAA</sequence>
<dbReference type="GO" id="GO:0006270">
    <property type="term" value="P:DNA replication initiation"/>
    <property type="evidence" value="ECO:0007669"/>
    <property type="project" value="InterPro"/>
</dbReference>
<evidence type="ECO:0000313" key="3">
    <source>
        <dbReference type="Proteomes" id="UP000199664"/>
    </source>
</evidence>
<dbReference type="GO" id="GO:0043565">
    <property type="term" value="F:sequence-specific DNA binding"/>
    <property type="evidence" value="ECO:0007669"/>
    <property type="project" value="InterPro"/>
</dbReference>
<dbReference type="InterPro" id="IPR013159">
    <property type="entry name" value="DnaA_C"/>
</dbReference>
<protein>
    <submittedName>
        <fullName evidence="2">DnaA protein helix-turn-helix</fullName>
    </submittedName>
</protein>
<dbReference type="Gene3D" id="1.10.1750.10">
    <property type="match status" value="1"/>
</dbReference>
<gene>
    <name evidence="2" type="ORF">SAMN04515666_102537</name>
</gene>
<accession>A0A1H7LIF0</accession>
<dbReference type="InterPro" id="IPR010921">
    <property type="entry name" value="Trp_repressor/repl_initiator"/>
</dbReference>
<proteinExistence type="predicted"/>
<feature type="domain" description="Chromosomal replication initiator DnaA C-terminal" evidence="1">
    <location>
        <begin position="21"/>
        <end position="89"/>
    </location>
</feature>
<dbReference type="Pfam" id="PF08299">
    <property type="entry name" value="Bac_DnaA_C"/>
    <property type="match status" value="1"/>
</dbReference>
<dbReference type="AlphaFoldDB" id="A0A1H7LIF0"/>
<dbReference type="SMART" id="SM00760">
    <property type="entry name" value="Bac_DnaA_C"/>
    <property type="match status" value="1"/>
</dbReference>
<evidence type="ECO:0000259" key="1">
    <source>
        <dbReference type="SMART" id="SM00760"/>
    </source>
</evidence>
<keyword evidence="3" id="KW-1185">Reference proteome</keyword>
<organism evidence="2 3">
    <name type="scientific">Bosea lupini</name>
    <dbReference type="NCBI Taxonomy" id="1036779"/>
    <lineage>
        <taxon>Bacteria</taxon>
        <taxon>Pseudomonadati</taxon>
        <taxon>Pseudomonadota</taxon>
        <taxon>Alphaproteobacteria</taxon>
        <taxon>Hyphomicrobiales</taxon>
        <taxon>Boseaceae</taxon>
        <taxon>Bosea</taxon>
    </lineage>
</organism>
<dbReference type="GO" id="GO:0005524">
    <property type="term" value="F:ATP binding"/>
    <property type="evidence" value="ECO:0007669"/>
    <property type="project" value="InterPro"/>
</dbReference>
<reference evidence="3" key="1">
    <citation type="submission" date="2016-10" db="EMBL/GenBank/DDBJ databases">
        <authorList>
            <person name="Varghese N."/>
            <person name="Submissions S."/>
        </authorList>
    </citation>
    <scope>NUCLEOTIDE SEQUENCE [LARGE SCALE GENOMIC DNA]</scope>
    <source>
        <strain evidence="3">LMG 26383,CCUG 61248,R- 45681</strain>
    </source>
</reference>
<dbReference type="EMBL" id="FOAN01000002">
    <property type="protein sequence ID" value="SEK98608.1"/>
    <property type="molecule type" value="Genomic_DNA"/>
</dbReference>
<dbReference type="GO" id="GO:0006275">
    <property type="term" value="P:regulation of DNA replication"/>
    <property type="evidence" value="ECO:0007669"/>
    <property type="project" value="InterPro"/>
</dbReference>
<name>A0A1H7LIF0_9HYPH</name>
<dbReference type="STRING" id="1036779.SAMN04515666_102537"/>
<dbReference type="Proteomes" id="UP000199664">
    <property type="component" value="Unassembled WGS sequence"/>
</dbReference>
<evidence type="ECO:0000313" key="2">
    <source>
        <dbReference type="EMBL" id="SEK98608.1"/>
    </source>
</evidence>